<keyword evidence="2" id="KW-1133">Transmembrane helix</keyword>
<sequence>MAQSSRFNATSSDNSNPSGTTPPNAPETPVPSIVPPTSESSETEGKNHSLALIIGLSMGGVILLILLAAGVILLRQRKQSQSRTQSTEDAPPRLGSVTPYPTCGGIPVSGKQHTWEKGYERLLTHERMNARNVEVHRERTVVQHEDSGVRLSLPAPGTPNGSESVIHMPPAYSNLR</sequence>
<reference evidence="3 4" key="1">
    <citation type="submission" date="2024-05" db="EMBL/GenBank/DDBJ databases">
        <title>A draft genome resource for the thread blight pathogen Marasmius tenuissimus strain MS-2.</title>
        <authorList>
            <person name="Yulfo-Soto G.E."/>
            <person name="Baruah I.K."/>
            <person name="Amoako-Attah I."/>
            <person name="Bukari Y."/>
            <person name="Meinhardt L.W."/>
            <person name="Bailey B.A."/>
            <person name="Cohen S.P."/>
        </authorList>
    </citation>
    <scope>NUCLEOTIDE SEQUENCE [LARGE SCALE GENOMIC DNA]</scope>
    <source>
        <strain evidence="3 4">MS-2</strain>
    </source>
</reference>
<protein>
    <submittedName>
        <fullName evidence="3">Uncharacterized protein</fullName>
    </submittedName>
</protein>
<feature type="region of interest" description="Disordered" evidence="1">
    <location>
        <begin position="141"/>
        <end position="176"/>
    </location>
</feature>
<keyword evidence="4" id="KW-1185">Reference proteome</keyword>
<feature type="transmembrane region" description="Helical" evidence="2">
    <location>
        <begin position="50"/>
        <end position="74"/>
    </location>
</feature>
<accession>A0ABR2Z627</accession>
<feature type="region of interest" description="Disordered" evidence="1">
    <location>
        <begin position="77"/>
        <end position="99"/>
    </location>
</feature>
<evidence type="ECO:0000256" key="1">
    <source>
        <dbReference type="SAM" id="MobiDB-lite"/>
    </source>
</evidence>
<gene>
    <name evidence="3" type="ORF">AAF712_016300</name>
</gene>
<evidence type="ECO:0000313" key="4">
    <source>
        <dbReference type="Proteomes" id="UP001437256"/>
    </source>
</evidence>
<name>A0ABR2Z627_9AGAR</name>
<organism evidence="3 4">
    <name type="scientific">Marasmius tenuissimus</name>
    <dbReference type="NCBI Taxonomy" id="585030"/>
    <lineage>
        <taxon>Eukaryota</taxon>
        <taxon>Fungi</taxon>
        <taxon>Dikarya</taxon>
        <taxon>Basidiomycota</taxon>
        <taxon>Agaricomycotina</taxon>
        <taxon>Agaricomycetes</taxon>
        <taxon>Agaricomycetidae</taxon>
        <taxon>Agaricales</taxon>
        <taxon>Marasmiineae</taxon>
        <taxon>Marasmiaceae</taxon>
        <taxon>Marasmius</taxon>
    </lineage>
</organism>
<dbReference type="EMBL" id="JBBXMP010000715">
    <property type="protein sequence ID" value="KAL0057077.1"/>
    <property type="molecule type" value="Genomic_DNA"/>
</dbReference>
<keyword evidence="2" id="KW-0812">Transmembrane</keyword>
<feature type="region of interest" description="Disordered" evidence="1">
    <location>
        <begin position="1"/>
        <end position="43"/>
    </location>
</feature>
<proteinExistence type="predicted"/>
<feature type="compositionally biased region" description="Polar residues" evidence="1">
    <location>
        <begin position="1"/>
        <end position="22"/>
    </location>
</feature>
<comment type="caution">
    <text evidence="3">The sequence shown here is derived from an EMBL/GenBank/DDBJ whole genome shotgun (WGS) entry which is preliminary data.</text>
</comment>
<evidence type="ECO:0000256" key="2">
    <source>
        <dbReference type="SAM" id="Phobius"/>
    </source>
</evidence>
<feature type="compositionally biased region" description="Pro residues" evidence="1">
    <location>
        <begin position="23"/>
        <end position="34"/>
    </location>
</feature>
<dbReference type="Proteomes" id="UP001437256">
    <property type="component" value="Unassembled WGS sequence"/>
</dbReference>
<evidence type="ECO:0000313" key="3">
    <source>
        <dbReference type="EMBL" id="KAL0057077.1"/>
    </source>
</evidence>
<dbReference type="CDD" id="cd12087">
    <property type="entry name" value="TM_EGFR-like"/>
    <property type="match status" value="1"/>
</dbReference>
<keyword evidence="2" id="KW-0472">Membrane</keyword>